<dbReference type="EMBL" id="JAEAOA010000716">
    <property type="protein sequence ID" value="KAK3606621.1"/>
    <property type="molecule type" value="Genomic_DNA"/>
</dbReference>
<reference evidence="1" key="2">
    <citation type="journal article" date="2021" name="Genome Biol. Evol.">
        <title>Developing a high-quality reference genome for a parasitic bivalve with doubly uniparental inheritance (Bivalvia: Unionida).</title>
        <authorList>
            <person name="Smith C.H."/>
        </authorList>
    </citation>
    <scope>NUCLEOTIDE SEQUENCE</scope>
    <source>
        <strain evidence="1">CHS0354</strain>
        <tissue evidence="1">Mantle</tissue>
    </source>
</reference>
<accession>A0AAE0TAA1</accession>
<reference evidence="1" key="3">
    <citation type="submission" date="2023-05" db="EMBL/GenBank/DDBJ databases">
        <authorList>
            <person name="Smith C.H."/>
        </authorList>
    </citation>
    <scope>NUCLEOTIDE SEQUENCE</scope>
    <source>
        <strain evidence="1">CHS0354</strain>
        <tissue evidence="1">Mantle</tissue>
    </source>
</reference>
<dbReference type="Proteomes" id="UP001195483">
    <property type="component" value="Unassembled WGS sequence"/>
</dbReference>
<dbReference type="AlphaFoldDB" id="A0AAE0TAA1"/>
<sequence>MEESAQSVHVWMKACYEKACGNRIIGTTLQYIDNPTEVCVILLFLRFDKGMKLKGCKMYVTPANVIRRFVLKQCHLQPLPIVKLTTSLTATTG</sequence>
<keyword evidence="2" id="KW-1185">Reference proteome</keyword>
<comment type="caution">
    <text evidence="1">The sequence shown here is derived from an EMBL/GenBank/DDBJ whole genome shotgun (WGS) entry which is preliminary data.</text>
</comment>
<evidence type="ECO:0000313" key="1">
    <source>
        <dbReference type="EMBL" id="KAK3606621.1"/>
    </source>
</evidence>
<protein>
    <submittedName>
        <fullName evidence="1">Uncharacterized protein</fullName>
    </submittedName>
</protein>
<name>A0AAE0TAA1_9BIVA</name>
<proteinExistence type="predicted"/>
<gene>
    <name evidence="1" type="ORF">CHS0354_011748</name>
</gene>
<reference evidence="1" key="1">
    <citation type="journal article" date="2021" name="Genome Biol. Evol.">
        <title>A High-Quality Reference Genome for a Parasitic Bivalve with Doubly Uniparental Inheritance (Bivalvia: Unionida).</title>
        <authorList>
            <person name="Smith C.H."/>
        </authorList>
    </citation>
    <scope>NUCLEOTIDE SEQUENCE</scope>
    <source>
        <strain evidence="1">CHS0354</strain>
    </source>
</reference>
<evidence type="ECO:0000313" key="2">
    <source>
        <dbReference type="Proteomes" id="UP001195483"/>
    </source>
</evidence>
<organism evidence="1 2">
    <name type="scientific">Potamilus streckersoni</name>
    <dbReference type="NCBI Taxonomy" id="2493646"/>
    <lineage>
        <taxon>Eukaryota</taxon>
        <taxon>Metazoa</taxon>
        <taxon>Spiralia</taxon>
        <taxon>Lophotrochozoa</taxon>
        <taxon>Mollusca</taxon>
        <taxon>Bivalvia</taxon>
        <taxon>Autobranchia</taxon>
        <taxon>Heteroconchia</taxon>
        <taxon>Palaeoheterodonta</taxon>
        <taxon>Unionida</taxon>
        <taxon>Unionoidea</taxon>
        <taxon>Unionidae</taxon>
        <taxon>Ambleminae</taxon>
        <taxon>Lampsilini</taxon>
        <taxon>Potamilus</taxon>
    </lineage>
</organism>